<comment type="similarity">
    <text evidence="1">Belongs to the UPF0166 family.</text>
</comment>
<dbReference type="RefSeq" id="WP_071677180.1">
    <property type="nucleotide sequence ID" value="NZ_AP025593.1"/>
</dbReference>
<dbReference type="KEGG" id="tbc:A0O31_01355"/>
<dbReference type="AlphaFoldDB" id="A0A1J0LTD0"/>
<evidence type="ECO:0000313" key="4">
    <source>
        <dbReference type="Proteomes" id="UP000182993"/>
    </source>
</evidence>
<reference evidence="2" key="2">
    <citation type="journal article" date="2017" name="Stand. Genomic Sci.">
        <title>Complete genome sequence of Thermus brockianus GE-1 reveals key enzymes of xylan/xylose metabolism.</title>
        <authorList>
            <person name="Schaefers C."/>
            <person name="Blank S."/>
            <person name="Wiebusch S."/>
            <person name="Elleuche S."/>
            <person name="Antranikian G."/>
        </authorList>
    </citation>
    <scope>NUCLEOTIDE SEQUENCE</scope>
    <source>
        <strain evidence="2">GE-1</strain>
    </source>
</reference>
<organism evidence="2 4">
    <name type="scientific">Thermus brockianus</name>
    <dbReference type="NCBI Taxonomy" id="56956"/>
    <lineage>
        <taxon>Bacteria</taxon>
        <taxon>Thermotogati</taxon>
        <taxon>Deinococcota</taxon>
        <taxon>Deinococci</taxon>
        <taxon>Thermales</taxon>
        <taxon>Thermaceae</taxon>
        <taxon>Thermus</taxon>
    </lineage>
</organism>
<dbReference type="OrthoDB" id="9795599at2"/>
<dbReference type="InterPro" id="IPR011322">
    <property type="entry name" value="N-reg_PII-like_a/b"/>
</dbReference>
<reference evidence="4" key="1">
    <citation type="submission" date="2016-06" db="EMBL/GenBank/DDBJ databases">
        <title>Whole genome sequencing of Thermus brockianus strain GE-1.</title>
        <authorList>
            <person name="Schaefers C."/>
            <person name="Blank S."/>
            <person name="Wiebusch S."/>
            <person name="Elleuche S."/>
            <person name="Antranikian G."/>
        </authorList>
    </citation>
    <scope>NUCLEOTIDE SEQUENCE [LARGE SCALE GENOMIC DNA]</scope>
    <source>
        <strain evidence="4">GE-1</strain>
    </source>
</reference>
<dbReference type="Proteomes" id="UP000831120">
    <property type="component" value="Chromosome"/>
</dbReference>
<dbReference type="PANTHER" id="PTHR35983:SF1">
    <property type="entry name" value="UPF0166 PROTEIN TM_0021"/>
    <property type="match status" value="1"/>
</dbReference>
<proteinExistence type="inferred from homology"/>
<dbReference type="EMBL" id="AP025593">
    <property type="protein sequence ID" value="BDG17237.1"/>
    <property type="molecule type" value="Genomic_DNA"/>
</dbReference>
<sequence>MAENPGGLSGEALLLRIFLGESDRFGGRPLYEAIVLEAKRRGLAGATVLKGFMGYGAHSRIHTAKVLQLSEDLPVVVEIVDTEEKVQAFLPVLEGMVREGLITLEKVRVLRYQSR</sequence>
<dbReference type="InterPro" id="IPR015867">
    <property type="entry name" value="N-reg_PII/ATP_PRibTrfase_C"/>
</dbReference>
<dbReference type="Proteomes" id="UP000182993">
    <property type="component" value="Chromosome"/>
</dbReference>
<evidence type="ECO:0000313" key="5">
    <source>
        <dbReference type="Proteomes" id="UP000831120"/>
    </source>
</evidence>
<reference evidence="3 5" key="3">
    <citation type="journal article" date="2022" name="Microbiol. Resour. Announc.">
        <title>Complete Genome Sequences of Thermus Strains Isolated from Senami Hot Spring in Japan.</title>
        <authorList>
            <person name="Miyazaki K."/>
        </authorList>
    </citation>
    <scope>NUCLEOTIDE SEQUENCE [LARGE SCALE GENOMIC DNA]</scope>
    <source>
        <strain evidence="3 5">SNM4-1</strain>
    </source>
</reference>
<dbReference type="EMBL" id="CP016312">
    <property type="protein sequence ID" value="APD09480.1"/>
    <property type="molecule type" value="Genomic_DNA"/>
</dbReference>
<dbReference type="PANTHER" id="PTHR35983">
    <property type="entry name" value="UPF0166 PROTEIN TM_0021"/>
    <property type="match status" value="1"/>
</dbReference>
<dbReference type="STRING" id="56956.A0O31_01355"/>
<keyword evidence="5" id="KW-1185">Reference proteome</keyword>
<evidence type="ECO:0000313" key="3">
    <source>
        <dbReference type="EMBL" id="BDG17237.1"/>
    </source>
</evidence>
<name>A0A1J0LTD0_THEBO</name>
<dbReference type="SUPFAM" id="SSF54913">
    <property type="entry name" value="GlnB-like"/>
    <property type="match status" value="1"/>
</dbReference>
<dbReference type="InterPro" id="IPR003793">
    <property type="entry name" value="UPF0166"/>
</dbReference>
<gene>
    <name evidence="2" type="ORF">A0O31_01355</name>
    <name evidence="3" type="ORF">TbrSNM41_19710</name>
</gene>
<dbReference type="Gene3D" id="3.30.70.120">
    <property type="match status" value="1"/>
</dbReference>
<evidence type="ECO:0000256" key="1">
    <source>
        <dbReference type="ARBA" id="ARBA00010554"/>
    </source>
</evidence>
<protein>
    <submittedName>
        <fullName evidence="2">Uncharacterized protein</fullName>
    </submittedName>
</protein>
<dbReference type="Pfam" id="PF02641">
    <property type="entry name" value="DUF190"/>
    <property type="match status" value="1"/>
</dbReference>
<evidence type="ECO:0000313" key="2">
    <source>
        <dbReference type="EMBL" id="APD09480.1"/>
    </source>
</evidence>
<accession>A0A1J0LTD0</accession>